<dbReference type="KEGG" id="cbx:Cenrod_0714"/>
<evidence type="ECO:0000313" key="3">
    <source>
        <dbReference type="Proteomes" id="UP000017184"/>
    </source>
</evidence>
<evidence type="ECO:0000313" key="2">
    <source>
        <dbReference type="EMBL" id="AGX86821.1"/>
    </source>
</evidence>
<dbReference type="PANTHER" id="PTHR30595">
    <property type="entry name" value="GLPR-RELATED TRANSCRIPTIONAL REPRESSOR"/>
    <property type="match status" value="1"/>
</dbReference>
<dbReference type="InterPro" id="IPR038475">
    <property type="entry name" value="RecG_C_sf"/>
</dbReference>
<dbReference type="STRING" id="946483.Cenrod_0714"/>
<reference evidence="2 3" key="1">
    <citation type="journal article" date="2013" name="Genome Biol.">
        <title>Genomic analysis reveals key aspects of prokaryotic symbiosis in the phototrophic consortium "Chlorochromatium aggregatum".</title>
        <authorList>
            <person name="Liu Z."/>
            <person name="Muller J."/>
            <person name="Li T."/>
            <person name="Alvey R.M."/>
            <person name="Vogl K."/>
            <person name="Frigaard N.U."/>
            <person name="Rockwell N.C."/>
            <person name="Boyd E.S."/>
            <person name="Tomsho L.P."/>
            <person name="Schuster S.C."/>
            <person name="Henke P."/>
            <person name="Rohde M."/>
            <person name="Overmann J."/>
            <person name="Bryant D.A."/>
        </authorList>
    </citation>
    <scope>NUCLEOTIDE SEQUENCE [LARGE SCALE GENOMIC DNA]</scope>
    <source>
        <strain evidence="2">CR</strain>
    </source>
</reference>
<dbReference type="Gene3D" id="3.30.950.30">
    <property type="entry name" value="Schlafen, AAA domain"/>
    <property type="match status" value="1"/>
</dbReference>
<keyword evidence="2" id="KW-0347">Helicase</keyword>
<dbReference type="Pfam" id="PF04326">
    <property type="entry name" value="SLFN_AlbA_2"/>
    <property type="match status" value="1"/>
</dbReference>
<dbReference type="OrthoDB" id="9768354at2"/>
<proteinExistence type="predicted"/>
<dbReference type="Proteomes" id="UP000017184">
    <property type="component" value="Chromosome"/>
</dbReference>
<dbReference type="EMBL" id="CP004885">
    <property type="protein sequence ID" value="AGX86821.1"/>
    <property type="molecule type" value="Genomic_DNA"/>
</dbReference>
<dbReference type="PANTHER" id="PTHR30595:SF6">
    <property type="entry name" value="SCHLAFEN ALBA-2 DOMAIN-CONTAINING PROTEIN"/>
    <property type="match status" value="1"/>
</dbReference>
<name>U5N5N1_9BURK</name>
<keyword evidence="3" id="KW-1185">Reference proteome</keyword>
<dbReference type="HOGENOM" id="CLU_024970_3_3_4"/>
<accession>U5N5N1</accession>
<dbReference type="PATRIC" id="fig|946483.4.peg.714"/>
<dbReference type="Gene3D" id="3.30.565.60">
    <property type="match status" value="1"/>
</dbReference>
<dbReference type="InterPro" id="IPR007421">
    <property type="entry name" value="Schlafen_AlbA_2_dom"/>
</dbReference>
<dbReference type="Pfam" id="PF13749">
    <property type="entry name" value="HATPase_c_4"/>
    <property type="match status" value="1"/>
</dbReference>
<dbReference type="eggNOG" id="COG2865">
    <property type="taxonomic scope" value="Bacteria"/>
</dbReference>
<evidence type="ECO:0000259" key="1">
    <source>
        <dbReference type="Pfam" id="PF04326"/>
    </source>
</evidence>
<dbReference type="RefSeq" id="WP_022771642.1">
    <property type="nucleotide sequence ID" value="NC_022576.1"/>
</dbReference>
<gene>
    <name evidence="2" type="primary">recG-1</name>
    <name evidence="2" type="ORF">Cenrod_0714</name>
</gene>
<keyword evidence="2" id="KW-0378">Hydrolase</keyword>
<dbReference type="InterPro" id="IPR038461">
    <property type="entry name" value="Schlafen_AlbA_2_dom_sf"/>
</dbReference>
<feature type="domain" description="Schlafen AlbA-2" evidence="1">
    <location>
        <begin position="14"/>
        <end position="127"/>
    </location>
</feature>
<dbReference type="GO" id="GO:0004386">
    <property type="term" value="F:helicase activity"/>
    <property type="evidence" value="ECO:0007669"/>
    <property type="project" value="UniProtKB-KW"/>
</dbReference>
<protein>
    <submittedName>
        <fullName evidence="2">RecG-like helicase</fullName>
    </submittedName>
</protein>
<sequence length="391" mass="43879">MEEFELRNQILLGEDSTRQFKREPSADAKMAGEIVAFANSGGGRIFIGVEKDGTIAGLTGEEAEKVGEDMAKVAWDSVRPPFSILSKSIPTGDGIVVVIEIPDGASKPYCDNKGVYWVKNGPDKRRVQSPEELARLFQSGEKLYAESQVVAASTLEDFDHERFKRFYETKYSETPPSRSEEREAYQRTLENLELVDSGRVTVAGLLLFGKRLPVLLPEMKMDAIWFQGSERASSEWHDQRTITGTLAEQYDEGMGFLKRWNARVQGEGSFNQTGRLKVPETVFEELLVNALIHRDYFIKDSIKVFIFDDRIEIRSPGKLPNSLTVNQIRRGVRRSRNVLLASFAPDLLHFRGIGSGIVRALKAWPSLSWVNDAESEEVMVTIELTPTAPTA</sequence>
<dbReference type="AlphaFoldDB" id="U5N5N1"/>
<keyword evidence="2" id="KW-0547">Nucleotide-binding</keyword>
<organism evidence="2 3">
    <name type="scientific">Candidatus Symbiobacter mobilis CR</name>
    <dbReference type="NCBI Taxonomy" id="946483"/>
    <lineage>
        <taxon>Bacteria</taxon>
        <taxon>Pseudomonadati</taxon>
        <taxon>Pseudomonadota</taxon>
        <taxon>Betaproteobacteria</taxon>
        <taxon>Burkholderiales</taxon>
        <taxon>Comamonadaceae</taxon>
    </lineage>
</organism>
<keyword evidence="2" id="KW-0067">ATP-binding</keyword>